<organism evidence="1">
    <name type="scientific">Anguilla anguilla</name>
    <name type="common">European freshwater eel</name>
    <name type="synonym">Muraena anguilla</name>
    <dbReference type="NCBI Taxonomy" id="7936"/>
    <lineage>
        <taxon>Eukaryota</taxon>
        <taxon>Metazoa</taxon>
        <taxon>Chordata</taxon>
        <taxon>Craniata</taxon>
        <taxon>Vertebrata</taxon>
        <taxon>Euteleostomi</taxon>
        <taxon>Actinopterygii</taxon>
        <taxon>Neopterygii</taxon>
        <taxon>Teleostei</taxon>
        <taxon>Anguilliformes</taxon>
        <taxon>Anguillidae</taxon>
        <taxon>Anguilla</taxon>
    </lineage>
</organism>
<sequence>MPEYTHDVRTSLPFCHWARDHCSTFLTLRTTGTEVQGIIPKSVITRSTKSGGVTSYTRFSNPNDLTSCQCSSWVFPLRVTMRSSGSSSSLDTKESVCTLSQNLYVSQHTSTGTL</sequence>
<reference evidence="1" key="2">
    <citation type="journal article" date="2015" name="Fish Shellfish Immunol.">
        <title>Early steps in the European eel (Anguilla anguilla)-Vibrio vulnificus interaction in the gills: Role of the RtxA13 toxin.</title>
        <authorList>
            <person name="Callol A."/>
            <person name="Pajuelo D."/>
            <person name="Ebbesson L."/>
            <person name="Teles M."/>
            <person name="MacKenzie S."/>
            <person name="Amaro C."/>
        </authorList>
    </citation>
    <scope>NUCLEOTIDE SEQUENCE</scope>
</reference>
<name>A0A0E9WI30_ANGAN</name>
<dbReference type="EMBL" id="GBXM01018641">
    <property type="protein sequence ID" value="JAH89936.1"/>
    <property type="molecule type" value="Transcribed_RNA"/>
</dbReference>
<accession>A0A0E9WI30</accession>
<proteinExistence type="predicted"/>
<dbReference type="AlphaFoldDB" id="A0A0E9WI30"/>
<evidence type="ECO:0000313" key="1">
    <source>
        <dbReference type="EMBL" id="JAH89936.1"/>
    </source>
</evidence>
<reference evidence="1" key="1">
    <citation type="submission" date="2014-11" db="EMBL/GenBank/DDBJ databases">
        <authorList>
            <person name="Amaro Gonzalez C."/>
        </authorList>
    </citation>
    <scope>NUCLEOTIDE SEQUENCE</scope>
</reference>
<protein>
    <submittedName>
        <fullName evidence="1">Uncharacterized protein</fullName>
    </submittedName>
</protein>